<evidence type="ECO:0000256" key="1">
    <source>
        <dbReference type="SAM" id="MobiDB-lite"/>
    </source>
</evidence>
<dbReference type="Proteomes" id="UP000007494">
    <property type="component" value="Chromosome XI"/>
</dbReference>
<dbReference type="AlphaFoldDB" id="F0VMH8"/>
<keyword evidence="4" id="KW-1185">Reference proteome</keyword>
<feature type="region of interest" description="Disordered" evidence="1">
    <location>
        <begin position="303"/>
        <end position="330"/>
    </location>
</feature>
<dbReference type="Pfam" id="PF10199">
    <property type="entry name" value="Adaptin_binding"/>
    <property type="match status" value="1"/>
</dbReference>
<dbReference type="PANTHER" id="PTHR14659:SF1">
    <property type="entry name" value="ALPHA- AND GAMMA-ADAPTIN-BINDING PROTEIN P34"/>
    <property type="match status" value="1"/>
</dbReference>
<organism evidence="2 4">
    <name type="scientific">Neospora caninum (strain Liverpool)</name>
    <dbReference type="NCBI Taxonomy" id="572307"/>
    <lineage>
        <taxon>Eukaryota</taxon>
        <taxon>Sar</taxon>
        <taxon>Alveolata</taxon>
        <taxon>Apicomplexa</taxon>
        <taxon>Conoidasida</taxon>
        <taxon>Coccidia</taxon>
        <taxon>Eucoccidiorida</taxon>
        <taxon>Eimeriorina</taxon>
        <taxon>Sarcocystidae</taxon>
        <taxon>Neospora</taxon>
    </lineage>
</organism>
<protein>
    <submittedName>
        <fullName evidence="3">Alpha and gamma adaptin binding protein p34,domain-containing</fullName>
    </submittedName>
</protein>
<dbReference type="InterPro" id="IPR019341">
    <property type="entry name" value="Alpha/Gamma-adaptin-bd_p34"/>
</dbReference>
<feature type="region of interest" description="Disordered" evidence="1">
    <location>
        <begin position="183"/>
        <end position="206"/>
    </location>
</feature>
<feature type="compositionally biased region" description="Basic and acidic residues" evidence="1">
    <location>
        <begin position="188"/>
        <end position="202"/>
    </location>
</feature>
<evidence type="ECO:0000313" key="2">
    <source>
        <dbReference type="EMBL" id="CBZ54924.1"/>
    </source>
</evidence>
<reference evidence="2" key="1">
    <citation type="submission" date="2011-02" db="EMBL/GenBank/DDBJ databases">
        <authorList>
            <person name="Aslett M."/>
        </authorList>
    </citation>
    <scope>NUCLEOTIDE SEQUENCE</scope>
    <source>
        <strain evidence="2">Liverpool</strain>
    </source>
</reference>
<reference evidence="2" key="2">
    <citation type="submission" date="2011-03" db="EMBL/GenBank/DDBJ databases">
        <title>Comparative genomics and transcriptomics of Neospora caninum and Toxoplasma gondii.</title>
        <authorList>
            <person name="Reid A.J."/>
            <person name="Sohal A."/>
            <person name="Harris D."/>
            <person name="Quail M."/>
            <person name="Sanders M."/>
            <person name="Berriman M."/>
            <person name="Wastling J.M."/>
            <person name="Pain A."/>
        </authorList>
    </citation>
    <scope>NUCLEOTIDE SEQUENCE</scope>
    <source>
        <strain evidence="2">Liverpool</strain>
    </source>
</reference>
<dbReference type="eggNOG" id="ENOG502QY9V">
    <property type="taxonomic scope" value="Eukaryota"/>
</dbReference>
<feature type="compositionally biased region" description="Basic and acidic residues" evidence="1">
    <location>
        <begin position="484"/>
        <end position="494"/>
    </location>
</feature>
<dbReference type="OMA" id="EANAWSC"/>
<sequence>MQTKYYDAPVRVVCQCLSRGASPPRCFADRDAVSSVSCKGRGPLKDGQQRALFHASGATPSTLSQPSSPSSLSSVSPSSSSLPASVSSPTSAFAFLRASTITSPQAVFEPAVELAAPPEALLVLCTSLLAAELTGRSEKKRQPDAREHTQAAWPSEVRLEEDETAELPLPGCLRLPPFRLNAPAGDAGKGRGTRETPADGSRDAASACPRADFYTPLGDETDSEEATDGEWLSRVPVKLFAAVEAPEGDSRRCLQSASRVCKRGAWLPDEEDPSEILFFENNCLFERVCVPWPRPSSSLSSCEKQSIAASGPPSGLPPRPVSSSVSSASSSVSSASSASPSFRHSATAHPSLLGSHDAMARLVDALHCHLWPNLKRRAPTKPIAELKKSPAGFSAFRMAPSPSCGVAGLGHAKQASGEKTVEISEPMQCENGEVCRHRLKSGLGDGEARKEAVEEAHEGERGVEEERDQTQSRTGRRSGGNAAEEGHRDREKDGTSSVEVKAASDGKRESERSGFHAEKGVEAASCDVTAAGEAKTGRMGNARKAPGGTSREKESEATDVAHLDSLDAMIKQLRAARVESQNLPFEERRARAEAMALRLASMIGLSEDEDD</sequence>
<accession>F0VMH8</accession>
<reference evidence="3" key="4">
    <citation type="journal article" date="2015" name="PLoS ONE">
        <title>Comprehensive Evaluation of Toxoplasma gondii VEG and Neospora caninum LIV Genomes with Tachyzoite Stage Transcriptome and Proteome Defines Novel Transcript Features.</title>
        <authorList>
            <person name="Ramaprasad A."/>
            <person name="Mourier T."/>
            <person name="Naeem R."/>
            <person name="Malas T.B."/>
            <person name="Moussa E."/>
            <person name="Panigrahi A."/>
            <person name="Vermont S.J."/>
            <person name="Otto T.D."/>
            <person name="Wastling J."/>
            <person name="Pain A."/>
        </authorList>
    </citation>
    <scope>NUCLEOTIDE SEQUENCE</scope>
    <source>
        <strain evidence="3">Liverpool</strain>
    </source>
</reference>
<feature type="compositionally biased region" description="Basic and acidic residues" evidence="1">
    <location>
        <begin position="446"/>
        <end position="470"/>
    </location>
</feature>
<feature type="region of interest" description="Disordered" evidence="1">
    <location>
        <begin position="58"/>
        <end position="85"/>
    </location>
</feature>
<dbReference type="VEuPathDB" id="ToxoDB:NCLIV_053500"/>
<feature type="compositionally biased region" description="Low complexity" evidence="1">
    <location>
        <begin position="321"/>
        <end position="330"/>
    </location>
</feature>
<dbReference type="OrthoDB" id="10435296at2759"/>
<gene>
    <name evidence="3" type="ORF">BN1204_053500</name>
    <name evidence="2" type="ORF">NCLIV_053500</name>
</gene>
<reference evidence="4" key="3">
    <citation type="journal article" date="2012" name="PLoS Pathog.">
        <title>Comparative genomics of the apicomplexan parasites Toxoplasma gondii and Neospora caninum: Coccidia differing in host range and transmission strategy.</title>
        <authorList>
            <person name="Reid A.J."/>
            <person name="Vermont S.J."/>
            <person name="Cotton J.A."/>
            <person name="Harris D."/>
            <person name="Hill-Cawthorne G.A."/>
            <person name="Konen-Waisman S."/>
            <person name="Latham S.M."/>
            <person name="Mourier T."/>
            <person name="Norton R."/>
            <person name="Quail M.A."/>
            <person name="Sanders M."/>
            <person name="Shanmugam D."/>
            <person name="Sohal A."/>
            <person name="Wasmuth J.D."/>
            <person name="Brunk B."/>
            <person name="Grigg M.E."/>
            <person name="Howard J.C."/>
            <person name="Parkinson J."/>
            <person name="Roos D.S."/>
            <person name="Trees A.J."/>
            <person name="Berriman M."/>
            <person name="Pain A."/>
            <person name="Wastling J.M."/>
        </authorList>
    </citation>
    <scope>NUCLEOTIDE SEQUENCE [LARGE SCALE GENOMIC DNA]</scope>
    <source>
        <strain evidence="4">Liverpool</strain>
    </source>
</reference>
<proteinExistence type="predicted"/>
<name>F0VMH8_NEOCL</name>
<dbReference type="InParanoid" id="F0VMH8"/>
<feature type="region of interest" description="Disordered" evidence="1">
    <location>
        <begin position="443"/>
        <end position="558"/>
    </location>
</feature>
<feature type="compositionally biased region" description="Basic and acidic residues" evidence="1">
    <location>
        <begin position="502"/>
        <end position="521"/>
    </location>
</feature>
<evidence type="ECO:0000313" key="3">
    <source>
        <dbReference type="EMBL" id="CEL69646.1"/>
    </source>
</evidence>
<dbReference type="EMBL" id="LN714486">
    <property type="protein sequence ID" value="CEL69646.1"/>
    <property type="molecule type" value="Genomic_DNA"/>
</dbReference>
<evidence type="ECO:0000313" key="4">
    <source>
        <dbReference type="Proteomes" id="UP000007494"/>
    </source>
</evidence>
<dbReference type="PANTHER" id="PTHR14659">
    <property type="entry name" value="ALPHA- AND GAMMA-ADAPTIN-BINDING PROTEIN P34"/>
    <property type="match status" value="1"/>
</dbReference>
<dbReference type="GeneID" id="13446630"/>
<dbReference type="EMBL" id="FR823392">
    <property type="protein sequence ID" value="CBZ54924.1"/>
    <property type="molecule type" value="Genomic_DNA"/>
</dbReference>
<dbReference type="RefSeq" id="XP_003884952.1">
    <property type="nucleotide sequence ID" value="XM_003884903.1"/>
</dbReference>